<proteinExistence type="inferred from homology"/>
<feature type="active site" description="Proton donor/acceptor" evidence="3">
    <location>
        <position position="143"/>
    </location>
</feature>
<dbReference type="InterPro" id="IPR013022">
    <property type="entry name" value="Xyl_isomerase-like_TIM-brl"/>
</dbReference>
<dbReference type="PANTHER" id="PTHR43489">
    <property type="entry name" value="ISOMERASE"/>
    <property type="match status" value="1"/>
</dbReference>
<evidence type="ECO:0000256" key="3">
    <source>
        <dbReference type="PIRSR" id="PIRSR006241-50"/>
    </source>
</evidence>
<dbReference type="EMBL" id="MJIL01000035">
    <property type="protein sequence ID" value="OLQ81681.1"/>
    <property type="molecule type" value="Genomic_DNA"/>
</dbReference>
<organism evidence="5 6">
    <name type="scientific">Photobacterium proteolyticum</name>
    <dbReference type="NCBI Taxonomy" id="1903952"/>
    <lineage>
        <taxon>Bacteria</taxon>
        <taxon>Pseudomonadati</taxon>
        <taxon>Pseudomonadota</taxon>
        <taxon>Gammaproteobacteria</taxon>
        <taxon>Vibrionales</taxon>
        <taxon>Vibrionaceae</taxon>
        <taxon>Photobacterium</taxon>
    </lineage>
</organism>
<name>A0A1Q9H1M6_9GAMM</name>
<dbReference type="AlphaFoldDB" id="A0A1Q9H1M6"/>
<dbReference type="InterPro" id="IPR053398">
    <property type="entry name" value="HPT_OtnI_isomerases"/>
</dbReference>
<dbReference type="FunFam" id="3.20.20.150:FF:000007">
    <property type="entry name" value="Hydroxypyruvate isomerase"/>
    <property type="match status" value="1"/>
</dbReference>
<evidence type="ECO:0000259" key="4">
    <source>
        <dbReference type="Pfam" id="PF01261"/>
    </source>
</evidence>
<dbReference type="InterPro" id="IPR036237">
    <property type="entry name" value="Xyl_isomerase-like_sf"/>
</dbReference>
<evidence type="ECO:0000313" key="6">
    <source>
        <dbReference type="Proteomes" id="UP000186905"/>
    </source>
</evidence>
<dbReference type="InterPro" id="IPR026040">
    <property type="entry name" value="HyI-like"/>
</dbReference>
<gene>
    <name evidence="5" type="ORF">BIT28_26710</name>
</gene>
<dbReference type="GO" id="GO:0046487">
    <property type="term" value="P:glyoxylate metabolic process"/>
    <property type="evidence" value="ECO:0007669"/>
    <property type="project" value="TreeGrafter"/>
</dbReference>
<dbReference type="InterPro" id="IPR050417">
    <property type="entry name" value="Sugar_Epim/Isomerase"/>
</dbReference>
<dbReference type="PANTHER" id="PTHR43489:SF6">
    <property type="entry name" value="HYDROXYPYRUVATE ISOMERASE-RELATED"/>
    <property type="match status" value="1"/>
</dbReference>
<feature type="domain" description="Xylose isomerase-like TIM barrel" evidence="4">
    <location>
        <begin position="21"/>
        <end position="256"/>
    </location>
</feature>
<dbReference type="SUPFAM" id="SSF51658">
    <property type="entry name" value="Xylose isomerase-like"/>
    <property type="match status" value="1"/>
</dbReference>
<protein>
    <submittedName>
        <fullName evidence="5">Hydroxypyruvate isomerase</fullName>
    </submittedName>
</protein>
<feature type="active site" description="Proton donor/acceptor" evidence="3">
    <location>
        <position position="240"/>
    </location>
</feature>
<evidence type="ECO:0000256" key="1">
    <source>
        <dbReference type="ARBA" id="ARBA00023235"/>
    </source>
</evidence>
<dbReference type="OrthoDB" id="9786584at2"/>
<dbReference type="Proteomes" id="UP000186905">
    <property type="component" value="Unassembled WGS sequence"/>
</dbReference>
<dbReference type="STRING" id="1903952.BIT28_26710"/>
<dbReference type="RefSeq" id="WP_075761719.1">
    <property type="nucleotide sequence ID" value="NZ_MJIL01000035.1"/>
</dbReference>
<dbReference type="GO" id="GO:0008903">
    <property type="term" value="F:hydroxypyruvate isomerase activity"/>
    <property type="evidence" value="ECO:0007669"/>
    <property type="project" value="TreeGrafter"/>
</dbReference>
<accession>A0A1Q9H1M6</accession>
<dbReference type="Gene3D" id="3.20.20.150">
    <property type="entry name" value="Divalent-metal-dependent TIM barrel enzymes"/>
    <property type="match status" value="1"/>
</dbReference>
<sequence length="267" mass="30509">MAKFAANLTMLFTEVPFLERFEKAHQAGFKAVEYLFPYPFEAQELANKMTQFGFEQALFNMPPGDWDAGERGFAAIPGREEEFKASVETALMYANALNCKKVHAMSGIVDARFTREQHVDTFISNIRYAADKFAEQGIELMIEPLNNRDVPNYFVAHQREAVELIKQVDRPNVKLQLDLYHAQIMDGDLSTLIRDVAPYTGHIQIASVPERHEPSEGELNYPHLFNVLDDSGYQGWIGCEYNPRNTTEQGLGWVKPYLYTETDIKTE</sequence>
<dbReference type="Pfam" id="PF01261">
    <property type="entry name" value="AP_endonuc_2"/>
    <property type="match status" value="1"/>
</dbReference>
<comment type="similarity">
    <text evidence="2">Belongs to the hyi family.</text>
</comment>
<evidence type="ECO:0000256" key="2">
    <source>
        <dbReference type="PIRNR" id="PIRNR006241"/>
    </source>
</evidence>
<dbReference type="PIRSF" id="PIRSF006241">
    <property type="entry name" value="HyI"/>
    <property type="match status" value="1"/>
</dbReference>
<reference evidence="5 6" key="1">
    <citation type="submission" date="2016-09" db="EMBL/GenBank/DDBJ databases">
        <title>Photobacterium proteolyticum sp. nov. a protease producing bacterium isolated from ocean sediments of Laizhou Bay.</title>
        <authorList>
            <person name="Li Y."/>
        </authorList>
    </citation>
    <scope>NUCLEOTIDE SEQUENCE [LARGE SCALE GENOMIC DNA]</scope>
    <source>
        <strain evidence="5 6">13-12</strain>
    </source>
</reference>
<keyword evidence="6" id="KW-1185">Reference proteome</keyword>
<keyword evidence="5" id="KW-0670">Pyruvate</keyword>
<dbReference type="NCBIfam" id="NF043033">
    <property type="entry name" value="OxoTetrIsom"/>
    <property type="match status" value="1"/>
</dbReference>
<keyword evidence="1 2" id="KW-0413">Isomerase</keyword>
<comment type="caution">
    <text evidence="5">The sequence shown here is derived from an EMBL/GenBank/DDBJ whole genome shotgun (WGS) entry which is preliminary data.</text>
</comment>
<evidence type="ECO:0000313" key="5">
    <source>
        <dbReference type="EMBL" id="OLQ81681.1"/>
    </source>
</evidence>